<protein>
    <recommendedName>
        <fullName evidence="5">NB-ARC domain-containing protein</fullName>
    </recommendedName>
</protein>
<keyword evidence="4" id="KW-1185">Reference proteome</keyword>
<dbReference type="OrthoDB" id="1001331at2759"/>
<name>A0A8J6CTU5_9ROSI</name>
<dbReference type="PRINTS" id="PR00364">
    <property type="entry name" value="DISEASERSIST"/>
</dbReference>
<dbReference type="PANTHER" id="PTHR33463">
    <property type="entry name" value="NB-ARC DOMAIN-CONTAINING PROTEIN-RELATED"/>
    <property type="match status" value="1"/>
</dbReference>
<dbReference type="SUPFAM" id="SSF52058">
    <property type="entry name" value="L domain-like"/>
    <property type="match status" value="1"/>
</dbReference>
<evidence type="ECO:0000313" key="3">
    <source>
        <dbReference type="EMBL" id="KAG8479753.1"/>
    </source>
</evidence>
<keyword evidence="1" id="KW-0547">Nucleotide-binding</keyword>
<keyword evidence="2" id="KW-0611">Plant defense</keyword>
<evidence type="ECO:0000256" key="2">
    <source>
        <dbReference type="ARBA" id="ARBA00022821"/>
    </source>
</evidence>
<reference evidence="3 4" key="1">
    <citation type="journal article" date="2021" name="bioRxiv">
        <title>The Gossypium anomalum genome as a resource for cotton improvement and evolutionary analysis of hybrid incompatibility.</title>
        <authorList>
            <person name="Grover C.E."/>
            <person name="Yuan D."/>
            <person name="Arick M.A."/>
            <person name="Miller E.R."/>
            <person name="Hu G."/>
            <person name="Peterson D.G."/>
            <person name="Wendel J.F."/>
            <person name="Udall J.A."/>
        </authorList>
    </citation>
    <scope>NUCLEOTIDE SEQUENCE [LARGE SCALE GENOMIC DNA]</scope>
    <source>
        <strain evidence="3">JFW-Udall</strain>
        <tissue evidence="3">Leaf</tissue>
    </source>
</reference>
<dbReference type="Gene3D" id="3.80.10.10">
    <property type="entry name" value="Ribonuclease Inhibitor"/>
    <property type="match status" value="1"/>
</dbReference>
<dbReference type="AlphaFoldDB" id="A0A8J6CTU5"/>
<gene>
    <name evidence="3" type="ORF">CXB51_029563</name>
</gene>
<dbReference type="EMBL" id="JAHUZN010000011">
    <property type="protein sequence ID" value="KAG8479753.1"/>
    <property type="molecule type" value="Genomic_DNA"/>
</dbReference>
<sequence length="313" mass="34710">MVGDGVESSALSPIATEVAKKCGGLPIAIRTLATPLSRNFRGVAANAYSAIKVSYDRLQSEKHKQIFLLCSLIGHNALFEELLMYAMGLGLFHGVNTVEETRNTIDSGESSHSFFYTNQRLHVHDLICEVAMWIASKGSHVFMLRHNNVLSDWPDDEMMRVINKLPDQLKCPKLTFFGMGSKDHLMKIPTNSLKDIPSSPSSISWSANLRTLCLVKCVLGDKALIGELKNLEILSLESSEIEMLHKEIGQLTKLKWLDIRDCSKLTEWGAVGHSNEQSNSSLAELKALSCLTSLDIHIPNANIVPKDFSFENL</sequence>
<evidence type="ECO:0008006" key="5">
    <source>
        <dbReference type="Google" id="ProtNLM"/>
    </source>
</evidence>
<dbReference type="Proteomes" id="UP000701853">
    <property type="component" value="Chromosome 11"/>
</dbReference>
<comment type="caution">
    <text evidence="3">The sequence shown here is derived from an EMBL/GenBank/DDBJ whole genome shotgun (WGS) entry which is preliminary data.</text>
</comment>
<accession>A0A8J6CTU5</accession>
<dbReference type="GO" id="GO:0006952">
    <property type="term" value="P:defense response"/>
    <property type="evidence" value="ECO:0007669"/>
    <property type="project" value="UniProtKB-KW"/>
</dbReference>
<dbReference type="Gene3D" id="1.10.8.430">
    <property type="entry name" value="Helical domain of apoptotic protease-activating factors"/>
    <property type="match status" value="1"/>
</dbReference>
<dbReference type="GO" id="GO:0000166">
    <property type="term" value="F:nucleotide binding"/>
    <property type="evidence" value="ECO:0007669"/>
    <property type="project" value="UniProtKB-KW"/>
</dbReference>
<dbReference type="PANTHER" id="PTHR33463:SF192">
    <property type="entry name" value="DISEASE RESISTANCE PROTEIN RPS2-LIKE"/>
    <property type="match status" value="1"/>
</dbReference>
<evidence type="ECO:0000313" key="4">
    <source>
        <dbReference type="Proteomes" id="UP000701853"/>
    </source>
</evidence>
<dbReference type="InterPro" id="IPR050905">
    <property type="entry name" value="Plant_NBS-LRR"/>
</dbReference>
<dbReference type="InterPro" id="IPR042197">
    <property type="entry name" value="Apaf_helical"/>
</dbReference>
<organism evidence="3 4">
    <name type="scientific">Gossypium anomalum</name>
    <dbReference type="NCBI Taxonomy" id="47600"/>
    <lineage>
        <taxon>Eukaryota</taxon>
        <taxon>Viridiplantae</taxon>
        <taxon>Streptophyta</taxon>
        <taxon>Embryophyta</taxon>
        <taxon>Tracheophyta</taxon>
        <taxon>Spermatophyta</taxon>
        <taxon>Magnoliopsida</taxon>
        <taxon>eudicotyledons</taxon>
        <taxon>Gunneridae</taxon>
        <taxon>Pentapetalae</taxon>
        <taxon>rosids</taxon>
        <taxon>malvids</taxon>
        <taxon>Malvales</taxon>
        <taxon>Malvaceae</taxon>
        <taxon>Malvoideae</taxon>
        <taxon>Gossypium</taxon>
    </lineage>
</organism>
<proteinExistence type="predicted"/>
<dbReference type="InterPro" id="IPR032675">
    <property type="entry name" value="LRR_dom_sf"/>
</dbReference>
<evidence type="ECO:0000256" key="1">
    <source>
        <dbReference type="ARBA" id="ARBA00022741"/>
    </source>
</evidence>